<feature type="domain" description="Mannosylglycerate hydrolase MGH1-like glycoside hydrolase" evidence="4">
    <location>
        <begin position="43"/>
        <end position="414"/>
    </location>
</feature>
<proteinExistence type="inferred from homology"/>
<dbReference type="InterPro" id="IPR004888">
    <property type="entry name" value="Glycoside_hydrolase_63"/>
</dbReference>
<dbReference type="AlphaFoldDB" id="A0A1G1W5N5"/>
<evidence type="ECO:0000313" key="5">
    <source>
        <dbReference type="EMBL" id="OGY22996.1"/>
    </source>
</evidence>
<name>A0A1G1W5N5_9BACT</name>
<evidence type="ECO:0000256" key="2">
    <source>
        <dbReference type="ARBA" id="ARBA00022801"/>
    </source>
</evidence>
<dbReference type="GO" id="GO:0006487">
    <property type="term" value="P:protein N-linked glycosylation"/>
    <property type="evidence" value="ECO:0007669"/>
    <property type="project" value="TreeGrafter"/>
</dbReference>
<dbReference type="InterPro" id="IPR012341">
    <property type="entry name" value="6hp_glycosidase-like_sf"/>
</dbReference>
<dbReference type="InterPro" id="IPR054491">
    <property type="entry name" value="MGH1-like_GH"/>
</dbReference>
<dbReference type="SUPFAM" id="SSF48208">
    <property type="entry name" value="Six-hairpin glycosidases"/>
    <property type="match status" value="1"/>
</dbReference>
<dbReference type="EMBL" id="MHCP01000030">
    <property type="protein sequence ID" value="OGY22996.1"/>
    <property type="molecule type" value="Genomic_DNA"/>
</dbReference>
<dbReference type="InterPro" id="IPR008928">
    <property type="entry name" value="6-hairpin_glycosidase_sf"/>
</dbReference>
<dbReference type="Gene3D" id="1.50.10.10">
    <property type="match status" value="1"/>
</dbReference>
<evidence type="ECO:0000259" key="4">
    <source>
        <dbReference type="Pfam" id="PF22422"/>
    </source>
</evidence>
<evidence type="ECO:0000256" key="1">
    <source>
        <dbReference type="ARBA" id="ARBA00010833"/>
    </source>
</evidence>
<gene>
    <name evidence="5" type="ORF">A2172_03625</name>
</gene>
<organism evidence="5 6">
    <name type="scientific">Candidatus Woykebacteria bacterium RBG_13_40_15</name>
    <dbReference type="NCBI Taxonomy" id="1802593"/>
    <lineage>
        <taxon>Bacteria</taxon>
        <taxon>Candidatus Woykeibacteriota</taxon>
    </lineage>
</organism>
<dbReference type="PANTHER" id="PTHR10412">
    <property type="entry name" value="MANNOSYL-OLIGOSACCHARIDE GLUCOSIDASE"/>
    <property type="match status" value="1"/>
</dbReference>
<comment type="similarity">
    <text evidence="1">Belongs to the glycosyl hydrolase 63 family.</text>
</comment>
<dbReference type="PANTHER" id="PTHR10412:SF11">
    <property type="entry name" value="MANNOSYL-OLIGOSACCHARIDE GLUCOSIDASE"/>
    <property type="match status" value="1"/>
</dbReference>
<accession>A0A1G1W5N5</accession>
<sequence>MREAAYKEIVSGAKDILYGNLKIGYATWAKENYKYISPSRHHYPHQWFWDSCFHAIIASHFDLDLAKNEIRNLLKGQRADGFIPHIIFWRREIAWREILRSLESYPTLFPRTSQLIQPPVIAQGVEAIYQKDHDSAFLHEMLPKLVAFYNWLYFNRDPDKDGLISIIAPYESGLDQSPSYDPVFGMYDSSVVVPTLVGRLVTFRNMVTNYNLERILSADYFNVEDVLVNSIYLKNLQVLTKLLHEIDCEETARHFYYLYTKGKESLIKKCYDKKEAFFFDLYGKDEKAAKVKTIKGLMPLILDLPEAIAKDLVKKHLSNKDEFDLPYPIPSVAANEPAFIPDYKTVFREPVLWRGPTWISTNWFIVKGLKEHGFNEEAEKIVERSLALVQKSGFREYFNPFSGEGYGAKNFSWSTLVVDMIASK</sequence>
<keyword evidence="2" id="KW-0378">Hydrolase</keyword>
<dbReference type="GO" id="GO:0009311">
    <property type="term" value="P:oligosaccharide metabolic process"/>
    <property type="evidence" value="ECO:0007669"/>
    <property type="project" value="InterPro"/>
</dbReference>
<evidence type="ECO:0000256" key="3">
    <source>
        <dbReference type="ARBA" id="ARBA00023295"/>
    </source>
</evidence>
<keyword evidence="3" id="KW-0326">Glycosidase</keyword>
<evidence type="ECO:0000313" key="6">
    <source>
        <dbReference type="Proteomes" id="UP000176631"/>
    </source>
</evidence>
<dbReference type="Pfam" id="PF22422">
    <property type="entry name" value="MGH1-like_GH"/>
    <property type="match status" value="1"/>
</dbReference>
<dbReference type="STRING" id="1802593.A2172_03625"/>
<dbReference type="GO" id="GO:0004573">
    <property type="term" value="F:Glc3Man9GlcNAc2 oligosaccharide glucosidase activity"/>
    <property type="evidence" value="ECO:0007669"/>
    <property type="project" value="InterPro"/>
</dbReference>
<reference evidence="5 6" key="1">
    <citation type="journal article" date="2016" name="Nat. Commun.">
        <title>Thousands of microbial genomes shed light on interconnected biogeochemical processes in an aquifer system.</title>
        <authorList>
            <person name="Anantharaman K."/>
            <person name="Brown C.T."/>
            <person name="Hug L.A."/>
            <person name="Sharon I."/>
            <person name="Castelle C.J."/>
            <person name="Probst A.J."/>
            <person name="Thomas B.C."/>
            <person name="Singh A."/>
            <person name="Wilkins M.J."/>
            <person name="Karaoz U."/>
            <person name="Brodie E.L."/>
            <person name="Williams K.H."/>
            <person name="Hubbard S.S."/>
            <person name="Banfield J.F."/>
        </authorList>
    </citation>
    <scope>NUCLEOTIDE SEQUENCE [LARGE SCALE GENOMIC DNA]</scope>
</reference>
<dbReference type="Proteomes" id="UP000176631">
    <property type="component" value="Unassembled WGS sequence"/>
</dbReference>
<protein>
    <recommendedName>
        <fullName evidence="4">Mannosylglycerate hydrolase MGH1-like glycoside hydrolase domain-containing protein</fullName>
    </recommendedName>
</protein>
<comment type="caution">
    <text evidence="5">The sequence shown here is derived from an EMBL/GenBank/DDBJ whole genome shotgun (WGS) entry which is preliminary data.</text>
</comment>